<evidence type="ECO:0000256" key="15">
    <source>
        <dbReference type="SAM" id="MobiDB-lite"/>
    </source>
</evidence>
<dbReference type="InParanoid" id="A0A2P6NAU5"/>
<dbReference type="PRINTS" id="PR00418">
    <property type="entry name" value="TPI2FAMILY"/>
</dbReference>
<dbReference type="Pfam" id="PF02518">
    <property type="entry name" value="HATPase_c"/>
    <property type="match status" value="1"/>
</dbReference>
<dbReference type="Pfam" id="PF00521">
    <property type="entry name" value="DNA_topoisoIV"/>
    <property type="match status" value="1"/>
</dbReference>
<dbReference type="CDD" id="cd03365">
    <property type="entry name" value="TOPRIM_TopoIIA"/>
    <property type="match status" value="1"/>
</dbReference>
<dbReference type="InterPro" id="IPR037191">
    <property type="entry name" value="VPS9_dom_sf"/>
</dbReference>
<evidence type="ECO:0000256" key="13">
    <source>
        <dbReference type="PROSITE-ProRule" id="PRU01384"/>
    </source>
</evidence>
<dbReference type="InterPro" id="IPR031660">
    <property type="entry name" value="TOPRIM_C"/>
</dbReference>
<dbReference type="InterPro" id="IPR006171">
    <property type="entry name" value="TOPRIM_dom"/>
</dbReference>
<sequence length="2152" mass="243802">MAYSDGSDDEDGYDSASSGGMDNVSEDFCDALDNTTQMEETFDEGTPVKAPKGKGKTTKKAAAKEADSPVKAKKSTASKSKKTIEEEYQRLDHIEHALRRPDMYIGAAQMTEQKLWVWENGGMNYRKVSFVPGLYKIFDEILVNAADNKQRDDSMTYIHVTIDREEGRITVANNGDGIPVVVHEKEQIYVPELIFGTLLTGSNFEDNNKKVTGGRNGLGAKLANIFSKEFTVETVDSERAKLFKQTFNNNMGKRSKPSVTSSRVKSYTKISFVPDLERFGMESLDDDIVALMTKRVYDIAGCNPALKVTLNDEKITVKSFKNYCDLYIKDPAAPRIYCKPHDRWEIFVTSSPEQEFQQVSFTNSICTSKGGTHVKHVSEKIIKAVLEAVMKKEKGSQIKPNHVKNHLWVFVNCLIENPAFDSQTKETLQTPVKDFGSKCDIPEDIMKKILKCGIVQTILSFSKMHQMALLEKKTKGKKKVRLTGIAKLDDANKAGTKESKYCTLILTEGDSAKAMASNGLDIVGRDLYGIFPLRGKLLNARGATTKELADNAEINAIRQIIGLQHGKKYDSLDGLRYGRIMIMTDQDQDGSHIKGLIINFIHCFWPELLKIHGFICEFITPIVKARKSRGGRDNQVVMFFNLPQYQEWKDQMEKRGEKGWKLKYYKGLGTSDDVEAREYFSNLDKHEKVFKWDGQDDGELIDMAFKKDRAEDRKEWMRGFEPGTFLDLEEDELTYSNFINKELILFSLNDCERSIPSMVDGLKPGQRKILYGMIKKKVKDDIKVAQIGGYIGEQTAYHHGEASLYSTIVGMAQRFVGSNNINLLYPAGQFGSRDMGGKNAASPRYIFTRLTDITRKIFRPEDDPVLHYLTDDGLQIEPEMFMPIIPMVLINGAEGIGTGWSTKVLQYNPSDVVKCVRALLEETDLPSIDPWYRGFEGPIEWDEKKKNYQVKGIYTTDEDVAHITELPIQLWTASYKEMLEKYMTGTDAKPAIIESYKEHHKGGKVHFEISFAPGKLDTLVKGGTFEKTFKLIDSANPGNMHLFDEQGRITKYEDVHQILRSFYTVRLNMYHKRKEHMLNEMTQKWQQLDSRVRFILMVIEDKINIRNRKKKELVKELVTLKFPPFPKNSKKEVVKLVNAVDGAEDAEAAEAAEAESDESGDYSYLLSMPLYNLTYEKVQQMLKEKENLEKELKLLGQTTVKEMWTSDLDEFEESLKDFYNEIQEREAEGDSYAKNAKGRKRKAPVVRKKKAIDSDSEDEAFDKPAKRAAPVKKEPAVKKEVAKKEPAVKEEKKEEKETKAKAKKETKATGKASITSFFKPKAEEEMTLSERLAMKSNNRDSIEAITTPPKKKSAFDALDDEDLFSKPPPKPIQLSDEEEDEKPKRAAAKKSAAPKKSTAAPKKSTAAAKKTTKRKKEESEEEEEEEEGEFSEEETPQKKPRARSAPKAKKVVGSDEESGSDDYDPFRKFGGFLGFVETRDSEKDHQHRPATLAREEEEERTVGTEKKTNLRTVVTIAATLIGVGAAAATSAALAKFKSKEIVDSVHHMQAWVSHLGYIPVQDQLSSEGITSIYQNKKATLKLNRKELAVLEKNYEDLMSSCHVARQVDTTNEESIESLEILFGVGPVLDLQNANKTVKDIKTISKALANNKNLTALNLTGNEVLEEGAEYLSRCLTYNSTLVSINLSNCSLGDRGARLILRSMHLHPSIQRLMLNEGISDIDQVMDENKVTQLGLRGAEILANWLRDNLTVTTLDLGSNGFAAVGAAAIGDALRTNKRLTALSLAGNDGIEESGARKIAENLSYNRTITFLELDGKGILPQTREILERHKLQNQRGSHTIWLPWVVFQEWDTVSKHILSHPSDVLFIEHKFEMLLDNVFLPGNSYASQMESFVADWKKNYRIDWDIKEMRAQWDHFVTTTQYKFLHQIHNHIRKQKMDAESTEKAENAIMVASDKFPSIVNNLLFNRLYSLVFDLYRHKYRGEDEKRAILCGAFMNGMTPWLESRYWNSERPFSAAIRILQSMTNARTPQDKTDVLHRTIENVLKAIDPSLHHHLGEEQMVPIKIYVSVKANVPNIYSEFQFINDFHPETMSSNWNANLIVTFGAIIENLPSFLELSNILKLQAEYPPSKEEKRERSGSSAPAITQQLDRMM</sequence>
<dbReference type="Gene3D" id="3.80.10.10">
    <property type="entry name" value="Ribonuclease Inhibitor"/>
    <property type="match status" value="2"/>
</dbReference>
<dbReference type="Pfam" id="PF16898">
    <property type="entry name" value="TOPRIM_C"/>
    <property type="match status" value="1"/>
</dbReference>
<dbReference type="GO" id="GO:0005524">
    <property type="term" value="F:ATP binding"/>
    <property type="evidence" value="ECO:0007669"/>
    <property type="project" value="UniProtKB-KW"/>
</dbReference>
<feature type="compositionally biased region" description="Acidic residues" evidence="15">
    <location>
        <begin position="1419"/>
        <end position="1434"/>
    </location>
</feature>
<dbReference type="InterPro" id="IPR003594">
    <property type="entry name" value="HATPase_dom"/>
</dbReference>
<dbReference type="InterPro" id="IPR013760">
    <property type="entry name" value="Topo_IIA-like_dom_sf"/>
</dbReference>
<feature type="region of interest" description="Disordered" evidence="15">
    <location>
        <begin position="1230"/>
        <end position="1463"/>
    </location>
</feature>
<keyword evidence="8" id="KW-0067">ATP-binding</keyword>
<evidence type="ECO:0000256" key="6">
    <source>
        <dbReference type="ARBA" id="ARBA00022723"/>
    </source>
</evidence>
<feature type="compositionally biased region" description="Acidic residues" evidence="15">
    <location>
        <begin position="1454"/>
        <end position="1463"/>
    </location>
</feature>
<keyword evidence="6" id="KW-0479">Metal-binding</keyword>
<feature type="domain" description="Toprim" evidence="16">
    <location>
        <begin position="502"/>
        <end position="624"/>
    </location>
</feature>
<dbReference type="GO" id="GO:0005634">
    <property type="term" value="C:nucleus"/>
    <property type="evidence" value="ECO:0007669"/>
    <property type="project" value="TreeGrafter"/>
</dbReference>
<feature type="compositionally biased region" description="Basic residues" evidence="15">
    <location>
        <begin position="1438"/>
        <end position="1450"/>
    </location>
</feature>
<dbReference type="GO" id="GO:0003677">
    <property type="term" value="F:DNA binding"/>
    <property type="evidence" value="ECO:0007669"/>
    <property type="project" value="UniProtKB-UniRule"/>
</dbReference>
<evidence type="ECO:0000256" key="7">
    <source>
        <dbReference type="ARBA" id="ARBA00022741"/>
    </source>
</evidence>
<dbReference type="PROSITE" id="PS52040">
    <property type="entry name" value="TOPO_IIA"/>
    <property type="match status" value="1"/>
</dbReference>
<evidence type="ECO:0000256" key="1">
    <source>
        <dbReference type="ARBA" id="ARBA00000185"/>
    </source>
</evidence>
<comment type="catalytic activity">
    <reaction evidence="1 13">
        <text>ATP-dependent breakage, passage and rejoining of double-stranded DNA.</text>
        <dbReference type="EC" id="5.6.2.2"/>
    </reaction>
</comment>
<evidence type="ECO:0000256" key="2">
    <source>
        <dbReference type="ARBA" id="ARBA00001913"/>
    </source>
</evidence>
<name>A0A2P6NAU5_9EUKA</name>
<comment type="similarity">
    <text evidence="4">Belongs to the type II topoisomerase family.</text>
</comment>
<dbReference type="GO" id="GO:0006265">
    <property type="term" value="P:DNA topological change"/>
    <property type="evidence" value="ECO:0007669"/>
    <property type="project" value="UniProtKB-UniRule"/>
</dbReference>
<dbReference type="SUPFAM" id="SSF55874">
    <property type="entry name" value="ATPase domain of HSP90 chaperone/DNA topoisomerase II/histidine kinase"/>
    <property type="match status" value="1"/>
</dbReference>
<dbReference type="SUPFAM" id="SSF56719">
    <property type="entry name" value="Type II DNA topoisomerase"/>
    <property type="match status" value="1"/>
</dbReference>
<dbReference type="SMART" id="SM00368">
    <property type="entry name" value="LRR_RI"/>
    <property type="match status" value="4"/>
</dbReference>
<dbReference type="GO" id="GO:0000712">
    <property type="term" value="P:resolution of meiotic recombination intermediates"/>
    <property type="evidence" value="ECO:0007669"/>
    <property type="project" value="TreeGrafter"/>
</dbReference>
<comment type="cofactor">
    <cofactor evidence="2">
        <name>Ca(2+)</name>
        <dbReference type="ChEBI" id="CHEBI:29108"/>
    </cofactor>
</comment>
<dbReference type="InterPro" id="IPR014721">
    <property type="entry name" value="Ribsml_uS5_D2-typ_fold_subgr"/>
</dbReference>
<keyword evidence="7" id="KW-0547">Nucleotide-binding</keyword>
<dbReference type="CDD" id="cd16930">
    <property type="entry name" value="HATPase_TopII-like"/>
    <property type="match status" value="1"/>
</dbReference>
<feature type="region of interest" description="Disordered" evidence="15">
    <location>
        <begin position="2128"/>
        <end position="2152"/>
    </location>
</feature>
<dbReference type="Proteomes" id="UP000241769">
    <property type="component" value="Unassembled WGS sequence"/>
</dbReference>
<dbReference type="Pfam" id="PF13516">
    <property type="entry name" value="LRR_6"/>
    <property type="match status" value="3"/>
</dbReference>
<keyword evidence="10 13" id="KW-0799">Topoisomerase</keyword>
<dbReference type="InterPro" id="IPR013757">
    <property type="entry name" value="Topo_IIA_A_a_sf"/>
</dbReference>
<evidence type="ECO:0000256" key="5">
    <source>
        <dbReference type="ARBA" id="ARBA00012895"/>
    </source>
</evidence>
<dbReference type="InterPro" id="IPR003123">
    <property type="entry name" value="VPS9"/>
</dbReference>
<feature type="active site" description="O-(5'-phospho-DNA)-tyrosine intermediate" evidence="13">
    <location>
        <position position="845"/>
    </location>
</feature>
<reference evidence="19 20" key="1">
    <citation type="journal article" date="2018" name="Genome Biol. Evol.">
        <title>Multiple Roots of Fruiting Body Formation in Amoebozoa.</title>
        <authorList>
            <person name="Hillmann F."/>
            <person name="Forbes G."/>
            <person name="Novohradska S."/>
            <person name="Ferling I."/>
            <person name="Riege K."/>
            <person name="Groth M."/>
            <person name="Westermann M."/>
            <person name="Marz M."/>
            <person name="Spaller T."/>
            <person name="Winckler T."/>
            <person name="Schaap P."/>
            <person name="Glockner G."/>
        </authorList>
    </citation>
    <scope>NUCLEOTIDE SEQUENCE [LARGE SCALE GENOMIC DNA]</scope>
    <source>
        <strain evidence="19 20">Jena</strain>
    </source>
</reference>
<evidence type="ECO:0000313" key="19">
    <source>
        <dbReference type="EMBL" id="PRP81072.1"/>
    </source>
</evidence>
<dbReference type="Gene3D" id="3.30.230.10">
    <property type="match status" value="1"/>
</dbReference>
<comment type="caution">
    <text evidence="19">The sequence shown here is derived from an EMBL/GenBank/DDBJ whole genome shotgun (WGS) entry which is preliminary data.</text>
</comment>
<dbReference type="Pfam" id="PF02204">
    <property type="entry name" value="VPS9"/>
    <property type="match status" value="1"/>
</dbReference>
<dbReference type="PROSITE" id="PS50880">
    <property type="entry name" value="TOPRIM"/>
    <property type="match status" value="1"/>
</dbReference>
<evidence type="ECO:0000256" key="4">
    <source>
        <dbReference type="ARBA" id="ARBA00011080"/>
    </source>
</evidence>
<dbReference type="GO" id="GO:0046872">
    <property type="term" value="F:metal ion binding"/>
    <property type="evidence" value="ECO:0007669"/>
    <property type="project" value="UniProtKB-KW"/>
</dbReference>
<feature type="compositionally biased region" description="Acidic residues" evidence="15">
    <location>
        <begin position="1"/>
        <end position="13"/>
    </location>
</feature>
<dbReference type="Gene3D" id="1.20.1050.80">
    <property type="entry name" value="VPS9 domain"/>
    <property type="match status" value="1"/>
</dbReference>
<dbReference type="InterPro" id="IPR034157">
    <property type="entry name" value="TOPRIM_TopoII"/>
</dbReference>
<dbReference type="SUPFAM" id="SSF109993">
    <property type="entry name" value="VPS9 domain"/>
    <property type="match status" value="1"/>
</dbReference>
<dbReference type="FunFam" id="3.90.199.10:FF:000002">
    <property type="entry name" value="DNA topoisomerase 2"/>
    <property type="match status" value="1"/>
</dbReference>
<organism evidence="19 20">
    <name type="scientific">Planoprotostelium fungivorum</name>
    <dbReference type="NCBI Taxonomy" id="1890364"/>
    <lineage>
        <taxon>Eukaryota</taxon>
        <taxon>Amoebozoa</taxon>
        <taxon>Evosea</taxon>
        <taxon>Variosea</taxon>
        <taxon>Cavosteliida</taxon>
        <taxon>Cavosteliaceae</taxon>
        <taxon>Planoprotostelium</taxon>
    </lineage>
</organism>
<dbReference type="Gene3D" id="1.10.268.10">
    <property type="entry name" value="Topoisomerase, domain 3"/>
    <property type="match status" value="1"/>
</dbReference>
<dbReference type="SUPFAM" id="SSF54211">
    <property type="entry name" value="Ribosomal protein S5 domain 2-like"/>
    <property type="match status" value="1"/>
</dbReference>
<feature type="coiled-coil region" evidence="14">
    <location>
        <begin position="1171"/>
        <end position="1228"/>
    </location>
</feature>
<dbReference type="InterPro" id="IPR013759">
    <property type="entry name" value="Topo_IIA_B_C"/>
</dbReference>
<feature type="compositionally biased region" description="Basic residues" evidence="15">
    <location>
        <begin position="1236"/>
        <end position="1250"/>
    </location>
</feature>
<accession>A0A2P6NAU5</accession>
<keyword evidence="14" id="KW-0175">Coiled coil</keyword>
<dbReference type="InterPro" id="IPR013506">
    <property type="entry name" value="Topo_IIA_bsu_dom2"/>
</dbReference>
<dbReference type="EMBL" id="MDYQ01000130">
    <property type="protein sequence ID" value="PRP81072.1"/>
    <property type="molecule type" value="Genomic_DNA"/>
</dbReference>
<feature type="compositionally biased region" description="Polar residues" evidence="15">
    <location>
        <begin position="2142"/>
        <end position="2152"/>
    </location>
</feature>
<evidence type="ECO:0000259" key="16">
    <source>
        <dbReference type="PROSITE" id="PS50880"/>
    </source>
</evidence>
<feature type="compositionally biased region" description="Basic and acidic residues" evidence="15">
    <location>
        <begin position="1261"/>
        <end position="1308"/>
    </location>
</feature>
<dbReference type="PROSITE" id="PS00177">
    <property type="entry name" value="TOPOISOMERASE_II"/>
    <property type="match status" value="1"/>
</dbReference>
<keyword evidence="12 13" id="KW-0413">Isomerase</keyword>
<dbReference type="InterPro" id="IPR013758">
    <property type="entry name" value="Topo_IIA_A/C_ab"/>
</dbReference>
<dbReference type="FunFam" id="3.30.1490.30:FF:000001">
    <property type="entry name" value="DNA topoisomerase 2"/>
    <property type="match status" value="1"/>
</dbReference>
<dbReference type="PRINTS" id="PR01158">
    <property type="entry name" value="TOPISMRASEII"/>
</dbReference>
<dbReference type="Gene3D" id="3.90.199.10">
    <property type="entry name" value="Topoisomerase II, domain 5"/>
    <property type="match status" value="1"/>
</dbReference>
<comment type="cofactor">
    <cofactor evidence="3">
        <name>Mg(2+)</name>
        <dbReference type="ChEBI" id="CHEBI:18420"/>
    </cofactor>
</comment>
<dbReference type="Pfam" id="PF00204">
    <property type="entry name" value="DNA_gyraseB"/>
    <property type="match status" value="1"/>
</dbReference>
<dbReference type="PANTHER" id="PTHR10169:SF38">
    <property type="entry name" value="DNA TOPOISOMERASE 2"/>
    <property type="match status" value="1"/>
</dbReference>
<evidence type="ECO:0000256" key="8">
    <source>
        <dbReference type="ARBA" id="ARBA00022840"/>
    </source>
</evidence>
<proteinExistence type="inferred from homology"/>
<evidence type="ECO:0000256" key="9">
    <source>
        <dbReference type="ARBA" id="ARBA00022842"/>
    </source>
</evidence>
<evidence type="ECO:0000256" key="10">
    <source>
        <dbReference type="ARBA" id="ARBA00023029"/>
    </source>
</evidence>
<feature type="compositionally biased region" description="Basic residues" evidence="15">
    <location>
        <begin position="51"/>
        <end position="61"/>
    </location>
</feature>
<feature type="compositionally biased region" description="Low complexity" evidence="15">
    <location>
        <begin position="1389"/>
        <end position="1409"/>
    </location>
</feature>
<dbReference type="SMART" id="SM00387">
    <property type="entry name" value="HATPase_c"/>
    <property type="match status" value="1"/>
</dbReference>
<dbReference type="GO" id="GO:0000819">
    <property type="term" value="P:sister chromatid segregation"/>
    <property type="evidence" value="ECO:0007669"/>
    <property type="project" value="TreeGrafter"/>
</dbReference>
<evidence type="ECO:0000256" key="14">
    <source>
        <dbReference type="SAM" id="Coils"/>
    </source>
</evidence>
<dbReference type="FunFam" id="3.40.50.670:FF:000001">
    <property type="entry name" value="DNA topoisomerase 2"/>
    <property type="match status" value="2"/>
</dbReference>
<dbReference type="InterPro" id="IPR032675">
    <property type="entry name" value="LRR_dom_sf"/>
</dbReference>
<dbReference type="EC" id="5.6.2.2" evidence="5"/>
<dbReference type="InterPro" id="IPR002205">
    <property type="entry name" value="Topo_IIA_dom_A"/>
</dbReference>
<dbReference type="InterPro" id="IPR018522">
    <property type="entry name" value="TopoIIA_CS"/>
</dbReference>
<dbReference type="Gene3D" id="3.30.565.10">
    <property type="entry name" value="Histidine kinase-like ATPase, C-terminal domain"/>
    <property type="match status" value="1"/>
</dbReference>
<dbReference type="InterPro" id="IPR050634">
    <property type="entry name" value="DNA_Topoisomerase_II"/>
</dbReference>
<dbReference type="Gene3D" id="3.40.50.670">
    <property type="match status" value="1"/>
</dbReference>
<dbReference type="Gene3D" id="3.30.1490.30">
    <property type="match status" value="1"/>
</dbReference>
<gene>
    <name evidence="19" type="ORF">PROFUN_11186</name>
</gene>
<dbReference type="InterPro" id="IPR001241">
    <property type="entry name" value="Topo_IIA"/>
</dbReference>
<evidence type="ECO:0000256" key="3">
    <source>
        <dbReference type="ARBA" id="ARBA00001946"/>
    </source>
</evidence>
<dbReference type="FunFam" id="3.30.565.10:FF:000004">
    <property type="entry name" value="DNA topoisomerase 2"/>
    <property type="match status" value="1"/>
</dbReference>
<evidence type="ECO:0000313" key="20">
    <source>
        <dbReference type="Proteomes" id="UP000241769"/>
    </source>
</evidence>
<dbReference type="OrthoDB" id="276498at2759"/>
<dbReference type="InterPro" id="IPR001154">
    <property type="entry name" value="TopoII_euk"/>
</dbReference>
<dbReference type="SUPFAM" id="SSF52047">
    <property type="entry name" value="RNI-like"/>
    <property type="match status" value="1"/>
</dbReference>
<dbReference type="Gene3D" id="3.30.1360.40">
    <property type="match status" value="1"/>
</dbReference>
<dbReference type="STRING" id="1890364.A0A2P6NAU5"/>
<feature type="coiled-coil region" evidence="14">
    <location>
        <begin position="1573"/>
        <end position="1600"/>
    </location>
</feature>
<feature type="domain" description="Topo IIA-type catalytic" evidence="18">
    <location>
        <begin position="755"/>
        <end position="1208"/>
    </location>
</feature>
<dbReference type="CDD" id="cd03481">
    <property type="entry name" value="TopoIIA_Trans_ScTopoIIA"/>
    <property type="match status" value="1"/>
</dbReference>
<dbReference type="SMART" id="SM00433">
    <property type="entry name" value="TOP2c"/>
    <property type="match status" value="1"/>
</dbReference>
<feature type="domain" description="VPS9" evidence="17">
    <location>
        <begin position="1981"/>
        <end position="2119"/>
    </location>
</feature>
<dbReference type="PROSITE" id="PS51205">
    <property type="entry name" value="VPS9"/>
    <property type="match status" value="1"/>
</dbReference>
<dbReference type="FunCoup" id="A0A2P6NAU5">
    <property type="interactions" value="713"/>
</dbReference>
<feature type="compositionally biased region" description="Basic and acidic residues" evidence="15">
    <location>
        <begin position="2128"/>
        <end position="2137"/>
    </location>
</feature>
<dbReference type="FunFam" id="3.30.230.10:FF:000008">
    <property type="entry name" value="DNA topoisomerase 2"/>
    <property type="match status" value="1"/>
</dbReference>
<dbReference type="InterPro" id="IPR001611">
    <property type="entry name" value="Leu-rich_rpt"/>
</dbReference>
<dbReference type="GO" id="GO:0003918">
    <property type="term" value="F:DNA topoisomerase type II (double strand cut, ATP-hydrolyzing) activity"/>
    <property type="evidence" value="ECO:0007669"/>
    <property type="project" value="UniProtKB-EC"/>
</dbReference>
<protein>
    <recommendedName>
        <fullName evidence="5">DNA topoisomerase (ATP-hydrolyzing)</fullName>
        <ecNumber evidence="5">5.6.2.2</ecNumber>
    </recommendedName>
</protein>
<keyword evidence="9" id="KW-0460">Magnesium</keyword>
<evidence type="ECO:0000256" key="11">
    <source>
        <dbReference type="ARBA" id="ARBA00023125"/>
    </source>
</evidence>
<dbReference type="PANTHER" id="PTHR10169">
    <property type="entry name" value="DNA TOPOISOMERASE/GYRASE"/>
    <property type="match status" value="1"/>
</dbReference>
<keyword evidence="20" id="KW-1185">Reference proteome</keyword>
<evidence type="ECO:0000259" key="18">
    <source>
        <dbReference type="PROSITE" id="PS52040"/>
    </source>
</evidence>
<feature type="compositionally biased region" description="Basic residues" evidence="15">
    <location>
        <begin position="71"/>
        <end position="81"/>
    </location>
</feature>
<feature type="region of interest" description="Disordered" evidence="15">
    <location>
        <begin position="1479"/>
        <end position="1505"/>
    </location>
</feature>
<dbReference type="InterPro" id="IPR020568">
    <property type="entry name" value="Ribosomal_Su5_D2-typ_SF"/>
</dbReference>
<dbReference type="SMART" id="SM00434">
    <property type="entry name" value="TOP4c"/>
    <property type="match status" value="1"/>
</dbReference>
<keyword evidence="11 13" id="KW-0238">DNA-binding</keyword>
<evidence type="ECO:0000256" key="12">
    <source>
        <dbReference type="ARBA" id="ARBA00023235"/>
    </source>
</evidence>
<evidence type="ECO:0000259" key="17">
    <source>
        <dbReference type="PROSITE" id="PS51205"/>
    </source>
</evidence>
<feature type="region of interest" description="Disordered" evidence="15">
    <location>
        <begin position="1"/>
        <end position="83"/>
    </location>
</feature>
<dbReference type="InterPro" id="IPR036890">
    <property type="entry name" value="HATPase_C_sf"/>
</dbReference>